<dbReference type="PANTHER" id="PTHR34980:SF2">
    <property type="entry name" value="INNER MEMBRANE PROTEIN YHAH-RELATED"/>
    <property type="match status" value="1"/>
</dbReference>
<reference evidence="2 3" key="1">
    <citation type="journal article" date="2015" name="Stand. Genomic Sci.">
        <title>Genomic Encyclopedia of Bacterial and Archaeal Type Strains, Phase III: the genomes of soil and plant-associated and newly described type strains.</title>
        <authorList>
            <person name="Whitman W.B."/>
            <person name="Woyke T."/>
            <person name="Klenk H.P."/>
            <person name="Zhou Y."/>
            <person name="Lilburn T.G."/>
            <person name="Beck B.J."/>
            <person name="De Vos P."/>
            <person name="Vandamme P."/>
            <person name="Eisen J.A."/>
            <person name="Garrity G."/>
            <person name="Hugenholtz P."/>
            <person name="Kyrpides N.C."/>
        </authorList>
    </citation>
    <scope>NUCLEOTIDE SEQUENCE [LARGE SCALE GENOMIC DNA]</scope>
    <source>
        <strain evidence="2 3">CGMCC 1.10821</strain>
    </source>
</reference>
<keyword evidence="1" id="KW-1133">Transmembrane helix</keyword>
<keyword evidence="3" id="KW-1185">Reference proteome</keyword>
<dbReference type="PANTHER" id="PTHR34980">
    <property type="entry name" value="INNER MEMBRANE PROTEIN-RELATED-RELATED"/>
    <property type="match status" value="1"/>
</dbReference>
<dbReference type="RefSeq" id="WP_144900478.1">
    <property type="nucleotide sequence ID" value="NZ_VLKN01000008.1"/>
</dbReference>
<dbReference type="OrthoDB" id="9812349at2"/>
<comment type="caution">
    <text evidence="2">The sequence shown here is derived from an EMBL/GenBank/DDBJ whole genome shotgun (WGS) entry which is preliminary data.</text>
</comment>
<protein>
    <submittedName>
        <fullName evidence="2">Uncharacterized membrane protein YhaH (DUF805 family)</fullName>
    </submittedName>
</protein>
<feature type="transmembrane region" description="Helical" evidence="1">
    <location>
        <begin position="85"/>
        <end position="105"/>
    </location>
</feature>
<keyword evidence="1" id="KW-0472">Membrane</keyword>
<dbReference type="InterPro" id="IPR008523">
    <property type="entry name" value="DUF805"/>
</dbReference>
<dbReference type="AlphaFoldDB" id="A0A562KX39"/>
<evidence type="ECO:0000256" key="1">
    <source>
        <dbReference type="SAM" id="Phobius"/>
    </source>
</evidence>
<dbReference type="GO" id="GO:0005886">
    <property type="term" value="C:plasma membrane"/>
    <property type="evidence" value="ECO:0007669"/>
    <property type="project" value="TreeGrafter"/>
</dbReference>
<feature type="transmembrane region" description="Helical" evidence="1">
    <location>
        <begin position="52"/>
        <end position="73"/>
    </location>
</feature>
<feature type="transmembrane region" description="Helical" evidence="1">
    <location>
        <begin position="23"/>
        <end position="40"/>
    </location>
</feature>
<evidence type="ECO:0000313" key="3">
    <source>
        <dbReference type="Proteomes" id="UP000315167"/>
    </source>
</evidence>
<dbReference type="Pfam" id="PF05656">
    <property type="entry name" value="DUF805"/>
    <property type="match status" value="1"/>
</dbReference>
<dbReference type="EMBL" id="VLKN01000008">
    <property type="protein sequence ID" value="TWH99990.1"/>
    <property type="molecule type" value="Genomic_DNA"/>
</dbReference>
<organism evidence="2 3">
    <name type="scientific">Luteimonas cucumeris</name>
    <dbReference type="NCBI Taxonomy" id="985012"/>
    <lineage>
        <taxon>Bacteria</taxon>
        <taxon>Pseudomonadati</taxon>
        <taxon>Pseudomonadota</taxon>
        <taxon>Gammaproteobacteria</taxon>
        <taxon>Lysobacterales</taxon>
        <taxon>Lysobacteraceae</taxon>
        <taxon>Luteimonas</taxon>
    </lineage>
</organism>
<keyword evidence="1" id="KW-0812">Transmembrane</keyword>
<proteinExistence type="predicted"/>
<dbReference type="Proteomes" id="UP000315167">
    <property type="component" value="Unassembled WGS sequence"/>
</dbReference>
<accession>A0A562KX39</accession>
<name>A0A562KX39_9GAMM</name>
<sequence length="129" mass="14442">MYWYLKVLKNYFNFQGRARRKEYWMFVLFNIIISIVLVFVDKATGTYDEQYGAGLIGGLYALAVLIPGIAVSVRRLHDRNKSGWWLLIGFVPLIGAIVLLVWFVIAGDQGSNRFGADPKAGEEGAPVVA</sequence>
<gene>
    <name evidence="2" type="ORF">IP90_02997</name>
</gene>
<evidence type="ECO:0000313" key="2">
    <source>
        <dbReference type="EMBL" id="TWH99990.1"/>
    </source>
</evidence>